<evidence type="ECO:0000256" key="6">
    <source>
        <dbReference type="ARBA" id="ARBA00022989"/>
    </source>
</evidence>
<dbReference type="InterPro" id="IPR038770">
    <property type="entry name" value="Na+/solute_symporter_sf"/>
</dbReference>
<comment type="subcellular location">
    <subcellularLocation>
        <location evidence="1">Cell membrane</location>
        <topology evidence="1">Multi-pass membrane protein</topology>
    </subcellularLocation>
</comment>
<name>A0A6N3D0Q4_9ACTN</name>
<dbReference type="InterPro" id="IPR004776">
    <property type="entry name" value="Mem_transp_PIN-like"/>
</dbReference>
<protein>
    <submittedName>
        <fullName evidence="9">Membrane transport protein</fullName>
    </submittedName>
</protein>
<evidence type="ECO:0000256" key="8">
    <source>
        <dbReference type="SAM" id="Phobius"/>
    </source>
</evidence>
<keyword evidence="5 8" id="KW-0812">Transmembrane</keyword>
<dbReference type="AlphaFoldDB" id="A0A6N3D0Q4"/>
<evidence type="ECO:0000256" key="5">
    <source>
        <dbReference type="ARBA" id="ARBA00022692"/>
    </source>
</evidence>
<keyword evidence="3" id="KW-0813">Transport</keyword>
<comment type="similarity">
    <text evidence="2">Belongs to the auxin efflux carrier (TC 2.A.69) family.</text>
</comment>
<feature type="transmembrane region" description="Helical" evidence="8">
    <location>
        <begin position="251"/>
        <end position="268"/>
    </location>
</feature>
<dbReference type="RefSeq" id="WP_156849126.1">
    <property type="nucleotide sequence ID" value="NZ_CACRTN010000017.1"/>
</dbReference>
<dbReference type="PANTHER" id="PTHR36838:SF1">
    <property type="entry name" value="SLR1864 PROTEIN"/>
    <property type="match status" value="1"/>
</dbReference>
<dbReference type="GO" id="GO:0055085">
    <property type="term" value="P:transmembrane transport"/>
    <property type="evidence" value="ECO:0007669"/>
    <property type="project" value="InterPro"/>
</dbReference>
<feature type="transmembrane region" description="Helical" evidence="8">
    <location>
        <begin position="280"/>
        <end position="305"/>
    </location>
</feature>
<evidence type="ECO:0000313" key="9">
    <source>
        <dbReference type="EMBL" id="VYU21792.1"/>
    </source>
</evidence>
<keyword evidence="6 8" id="KW-1133">Transmembrane helix</keyword>
<feature type="transmembrane region" description="Helical" evidence="8">
    <location>
        <begin position="66"/>
        <end position="90"/>
    </location>
</feature>
<evidence type="ECO:0000256" key="4">
    <source>
        <dbReference type="ARBA" id="ARBA00022475"/>
    </source>
</evidence>
<feature type="transmembrane region" description="Helical" evidence="8">
    <location>
        <begin position="124"/>
        <end position="145"/>
    </location>
</feature>
<dbReference type="PANTHER" id="PTHR36838">
    <property type="entry name" value="AUXIN EFFLUX CARRIER FAMILY PROTEIN"/>
    <property type="match status" value="1"/>
</dbReference>
<keyword evidence="4" id="KW-1003">Cell membrane</keyword>
<reference evidence="9" key="1">
    <citation type="submission" date="2019-11" db="EMBL/GenBank/DDBJ databases">
        <authorList>
            <person name="Feng L."/>
        </authorList>
    </citation>
    <scope>NUCLEOTIDE SEQUENCE</scope>
    <source>
        <strain evidence="9">CintestinalisLFYP54</strain>
    </source>
</reference>
<feature type="transmembrane region" description="Helical" evidence="8">
    <location>
        <begin position="157"/>
        <end position="177"/>
    </location>
</feature>
<dbReference type="Pfam" id="PF03547">
    <property type="entry name" value="Mem_trans"/>
    <property type="match status" value="1"/>
</dbReference>
<organism evidence="9">
    <name type="scientific">Collinsella intestinalis</name>
    <dbReference type="NCBI Taxonomy" id="147207"/>
    <lineage>
        <taxon>Bacteria</taxon>
        <taxon>Bacillati</taxon>
        <taxon>Actinomycetota</taxon>
        <taxon>Coriobacteriia</taxon>
        <taxon>Coriobacteriales</taxon>
        <taxon>Coriobacteriaceae</taxon>
        <taxon>Collinsella</taxon>
    </lineage>
</organism>
<feature type="transmembrane region" description="Helical" evidence="8">
    <location>
        <begin position="97"/>
        <end position="118"/>
    </location>
</feature>
<gene>
    <name evidence="9" type="ORF">CILFYP54_01069</name>
</gene>
<feature type="transmembrane region" description="Helical" evidence="8">
    <location>
        <begin position="189"/>
        <end position="208"/>
    </location>
</feature>
<dbReference type="GO" id="GO:0005886">
    <property type="term" value="C:plasma membrane"/>
    <property type="evidence" value="ECO:0007669"/>
    <property type="project" value="UniProtKB-SubCell"/>
</dbReference>
<feature type="transmembrane region" description="Helical" evidence="8">
    <location>
        <begin position="220"/>
        <end position="245"/>
    </location>
</feature>
<sequence length="307" mass="32777">MGGAVPALVNQIAIMLSIMGIGCMLFRMKIIDRAGAKQMADVVIYLACPAITLRTLMVDFDPGRLFDAGFCMALMTVVTLVSIPLTRLFFKPGEGVARYGAIFANSGFIGVPIVQGVFGEGYVFYLSIGTSVLNFFIWTYGVWLVSGDRDQMSLSRVVRNPNLISIVVGLACFVFSVHPPRLLDDVLAALGDVNTGLVMLVLGCYLAQSDLRAIVASKKAYLVCLLRLAVIPSVSIAIMSLFPMIPVDVRLTMLIATGAPVASFAAILSEKFGGNYKFGVGLVTLSTLLSLVAMPVQLTIASAVFSL</sequence>
<feature type="transmembrane region" description="Helical" evidence="8">
    <location>
        <begin position="12"/>
        <end position="30"/>
    </location>
</feature>
<evidence type="ECO:0000256" key="2">
    <source>
        <dbReference type="ARBA" id="ARBA00010145"/>
    </source>
</evidence>
<dbReference type="Gene3D" id="1.20.1530.20">
    <property type="match status" value="1"/>
</dbReference>
<evidence type="ECO:0000256" key="1">
    <source>
        <dbReference type="ARBA" id="ARBA00004651"/>
    </source>
</evidence>
<feature type="transmembrane region" description="Helical" evidence="8">
    <location>
        <begin position="42"/>
        <end position="60"/>
    </location>
</feature>
<keyword evidence="7 8" id="KW-0472">Membrane</keyword>
<dbReference type="EMBL" id="CACRTN010000017">
    <property type="protein sequence ID" value="VYU21792.1"/>
    <property type="molecule type" value="Genomic_DNA"/>
</dbReference>
<accession>A0A6N3D0Q4</accession>
<evidence type="ECO:0000256" key="7">
    <source>
        <dbReference type="ARBA" id="ARBA00023136"/>
    </source>
</evidence>
<proteinExistence type="inferred from homology"/>
<evidence type="ECO:0000256" key="3">
    <source>
        <dbReference type="ARBA" id="ARBA00022448"/>
    </source>
</evidence>